<feature type="compositionally biased region" description="Basic and acidic residues" evidence="1">
    <location>
        <begin position="36"/>
        <end position="61"/>
    </location>
</feature>
<evidence type="ECO:0000256" key="1">
    <source>
        <dbReference type="SAM" id="MobiDB-lite"/>
    </source>
</evidence>
<name>A0A061JNL7_STUST</name>
<reference evidence="2 3" key="1">
    <citation type="journal article" date="2013" name="Genome Announc.">
        <title>Draft Genome of the Nitrogen-Fixing Bacterium Pseudomonas stutzeri Strain KOS6 Isolated from Industrial Hydrocarbon Sludge.</title>
        <authorList>
            <person name="Grigoryeva T.V."/>
            <person name="Laikov A.V."/>
            <person name="Naumova R.P."/>
            <person name="Manolov A.I."/>
            <person name="Larin A.K."/>
            <person name="Karpova I.Y."/>
            <person name="Semashko T.A."/>
            <person name="Alexeev D.G."/>
            <person name="Kostryukova E.S."/>
            <person name="Muller R."/>
            <person name="Govorun V.M."/>
        </authorList>
    </citation>
    <scope>NUCLEOTIDE SEQUENCE [LARGE SCALE GENOMIC DNA]</scope>
    <source>
        <strain evidence="2 3">KOS6</strain>
    </source>
</reference>
<proteinExistence type="predicted"/>
<gene>
    <name evidence="2" type="ORF">B597_010315</name>
</gene>
<sequence>MQLLLQDKSLRLVTDHGEARPMRGTKRAQLGQPCETGKRENGITIRVTRDDIQRAQPDRPGRTKNGYL</sequence>
<evidence type="ECO:0000313" key="3">
    <source>
        <dbReference type="Proteomes" id="UP000026923"/>
    </source>
</evidence>
<dbReference type="EMBL" id="AMCZ02000011">
    <property type="protein sequence ID" value="EWC41316.1"/>
    <property type="molecule type" value="Genomic_DNA"/>
</dbReference>
<comment type="caution">
    <text evidence="2">The sequence shown here is derived from an EMBL/GenBank/DDBJ whole genome shotgun (WGS) entry which is preliminary data.</text>
</comment>
<accession>A0A061JNL7</accession>
<protein>
    <submittedName>
        <fullName evidence="2">Uncharacterized protein</fullName>
    </submittedName>
</protein>
<dbReference type="HOGENOM" id="CLU_2790860_0_0_6"/>
<feature type="region of interest" description="Disordered" evidence="1">
    <location>
        <begin position="16"/>
        <end position="68"/>
    </location>
</feature>
<organism evidence="2 3">
    <name type="scientific">Stutzerimonas stutzeri KOS6</name>
    <dbReference type="NCBI Taxonomy" id="1218352"/>
    <lineage>
        <taxon>Bacteria</taxon>
        <taxon>Pseudomonadati</taxon>
        <taxon>Pseudomonadota</taxon>
        <taxon>Gammaproteobacteria</taxon>
        <taxon>Pseudomonadales</taxon>
        <taxon>Pseudomonadaceae</taxon>
        <taxon>Stutzerimonas</taxon>
    </lineage>
</organism>
<dbReference type="Proteomes" id="UP000026923">
    <property type="component" value="Unassembled WGS sequence"/>
</dbReference>
<evidence type="ECO:0000313" key="2">
    <source>
        <dbReference type="EMBL" id="EWC41316.1"/>
    </source>
</evidence>
<dbReference type="AlphaFoldDB" id="A0A061JNL7"/>